<gene>
    <name evidence="3" type="ORF">IWQ62_003504</name>
</gene>
<sequence length="427" mass="47530">MTLPNTPNSSVSIPFVTWVDKLIHTLGTGRHSAANGSLRTLAWGWTATTLLDLMDEYPSGLTRPIILAELESRWEEALEDLTGATLSKKYSSLASLLDGLTTQHSLFDVTIYRIRKLPQTQVWMLSFQESHSSTSVEAYLHQKFYFLTESAGHHHVLLQTPRRIRFSGVQVVRKAGRVSRLLPTPLMLFELSEHALEYVVSLHRQLGVTSQSLLSQPNSNPQTKMDDRTKSDIAFLKAYFISHVLADITPEALACNRDFYLLVKVHQINIGDATPREGHLKRAIVYLTDVVISAQSRSDLAALILWDEQITLASMLKKGDRLAIYLPRINSPHVRLSEDTVEDCAFEMEYGARTVLFLIPSSASGLSKSNLLSQPNTQATDEDGAIECKLWPGRLRIADLQPTMSGVTLVGQVVAVSSNLPVTKQNK</sequence>
<feature type="domain" description="Cell division control protein 24 OB" evidence="2">
    <location>
        <begin position="31"/>
        <end position="85"/>
    </location>
</feature>
<dbReference type="OrthoDB" id="10265890at2759"/>
<dbReference type="PANTHER" id="PTHR36033:SF1">
    <property type="entry name" value="NUCLEIC ACID-BINDING PROTEINS SUPERFAMILY"/>
    <property type="match status" value="1"/>
</dbReference>
<keyword evidence="4" id="KW-1185">Reference proteome</keyword>
<evidence type="ECO:0000313" key="4">
    <source>
        <dbReference type="Proteomes" id="UP001150925"/>
    </source>
</evidence>
<feature type="domain" description="Cell division control protein 24 OB" evidence="1">
    <location>
        <begin position="128"/>
        <end position="194"/>
    </location>
</feature>
<accession>A0A9W8AQS1</accession>
<name>A0A9W8AQS1_9FUNG</name>
<dbReference type="Pfam" id="PF17245">
    <property type="entry name" value="CDC24_OB2"/>
    <property type="match status" value="1"/>
</dbReference>
<dbReference type="InterPro" id="IPR035201">
    <property type="entry name" value="Cdc24_OB1"/>
</dbReference>
<evidence type="ECO:0000259" key="2">
    <source>
        <dbReference type="Pfam" id="PF17246"/>
    </source>
</evidence>
<dbReference type="InterPro" id="IPR035200">
    <property type="entry name" value="Cdc24_OB2"/>
</dbReference>
<dbReference type="Proteomes" id="UP001150925">
    <property type="component" value="Unassembled WGS sequence"/>
</dbReference>
<comment type="caution">
    <text evidence="3">The sequence shown here is derived from an EMBL/GenBank/DDBJ whole genome shotgun (WGS) entry which is preliminary data.</text>
</comment>
<organism evidence="3 4">
    <name type="scientific">Dispira parvispora</name>
    <dbReference type="NCBI Taxonomy" id="1520584"/>
    <lineage>
        <taxon>Eukaryota</taxon>
        <taxon>Fungi</taxon>
        <taxon>Fungi incertae sedis</taxon>
        <taxon>Zoopagomycota</taxon>
        <taxon>Kickxellomycotina</taxon>
        <taxon>Dimargaritomycetes</taxon>
        <taxon>Dimargaritales</taxon>
        <taxon>Dimargaritaceae</taxon>
        <taxon>Dispira</taxon>
    </lineage>
</organism>
<dbReference type="PANTHER" id="PTHR36033">
    <property type="entry name" value="NUCLEIC ACID-BINDING PROTEINS SUPERFAMILY"/>
    <property type="match status" value="1"/>
</dbReference>
<dbReference type="Pfam" id="PF17246">
    <property type="entry name" value="CDC24_OB1"/>
    <property type="match status" value="1"/>
</dbReference>
<evidence type="ECO:0000259" key="1">
    <source>
        <dbReference type="Pfam" id="PF17245"/>
    </source>
</evidence>
<feature type="non-terminal residue" evidence="3">
    <location>
        <position position="427"/>
    </location>
</feature>
<dbReference type="AlphaFoldDB" id="A0A9W8AQS1"/>
<reference evidence="3" key="1">
    <citation type="submission" date="2022-07" db="EMBL/GenBank/DDBJ databases">
        <title>Phylogenomic reconstructions and comparative analyses of Kickxellomycotina fungi.</title>
        <authorList>
            <person name="Reynolds N.K."/>
            <person name="Stajich J.E."/>
            <person name="Barry K."/>
            <person name="Grigoriev I.V."/>
            <person name="Crous P."/>
            <person name="Smith M.E."/>
        </authorList>
    </citation>
    <scope>NUCLEOTIDE SEQUENCE</scope>
    <source>
        <strain evidence="3">RSA 1196</strain>
    </source>
</reference>
<proteinExistence type="predicted"/>
<dbReference type="EMBL" id="JANBPY010000953">
    <property type="protein sequence ID" value="KAJ1962516.1"/>
    <property type="molecule type" value="Genomic_DNA"/>
</dbReference>
<evidence type="ECO:0000313" key="3">
    <source>
        <dbReference type="EMBL" id="KAJ1962516.1"/>
    </source>
</evidence>
<protein>
    <submittedName>
        <fullName evidence="3">Uncharacterized protein</fullName>
    </submittedName>
</protein>